<dbReference type="Gene3D" id="3.30.160.660">
    <property type="match status" value="1"/>
</dbReference>
<dbReference type="PANTHER" id="PTHR37809">
    <property type="entry name" value="RIBOSOMAL PROTEIN S12 METHYLTHIOTRANSFERASE ACCESSORY FACTOR YCAO"/>
    <property type="match status" value="1"/>
</dbReference>
<dbReference type="InterPro" id="IPR003776">
    <property type="entry name" value="YcaO-like_dom"/>
</dbReference>
<gene>
    <name evidence="3" type="ORF">Cph01nite_29280</name>
</gene>
<comment type="caution">
    <text evidence="3">The sequence shown here is derived from an EMBL/GenBank/DDBJ whole genome shotgun (WGS) entry which is preliminary data.</text>
</comment>
<evidence type="ECO:0000256" key="1">
    <source>
        <dbReference type="SAM" id="MobiDB-lite"/>
    </source>
</evidence>
<dbReference type="RefSeq" id="WP_203675460.1">
    <property type="nucleotide sequence ID" value="NZ_BONP01000021.1"/>
</dbReference>
<keyword evidence="4" id="KW-1185">Reference proteome</keyword>
<protein>
    <recommendedName>
        <fullName evidence="2">YcaO domain-containing protein</fullName>
    </recommendedName>
</protein>
<accession>A0ABQ4DQF4</accession>
<evidence type="ECO:0000313" key="3">
    <source>
        <dbReference type="EMBL" id="GIG41166.1"/>
    </source>
</evidence>
<evidence type="ECO:0000313" key="4">
    <source>
        <dbReference type="Proteomes" id="UP000614741"/>
    </source>
</evidence>
<organism evidence="3 4">
    <name type="scientific">Cellulomonas phragmiteti</name>
    <dbReference type="NCBI Taxonomy" id="478780"/>
    <lineage>
        <taxon>Bacteria</taxon>
        <taxon>Bacillati</taxon>
        <taxon>Actinomycetota</taxon>
        <taxon>Actinomycetes</taxon>
        <taxon>Micrococcales</taxon>
        <taxon>Cellulomonadaceae</taxon>
        <taxon>Cellulomonas</taxon>
    </lineage>
</organism>
<dbReference type="EMBL" id="BONP01000021">
    <property type="protein sequence ID" value="GIG41166.1"/>
    <property type="molecule type" value="Genomic_DNA"/>
</dbReference>
<evidence type="ECO:0000259" key="2">
    <source>
        <dbReference type="PROSITE" id="PS51664"/>
    </source>
</evidence>
<dbReference type="Gene3D" id="3.30.1330.230">
    <property type="match status" value="1"/>
</dbReference>
<sequence>MTSLPATTPHPAARSAVHPGTLAEVRPLDPGTCVVTTPDDVHHVVGLPALDVLRLVDAWRSGRTDLVDPALAVAARPLHDLLVARGGLGGSADAVDGPAGAPARPDAPRRTLDVLLTGDDDLVAALAARADGVQVLPRDDRASVNRAYTTRRLLVVAVRGPRDADLADLDRMCHDLRVPWLAVELTRGRAWVGPLVTPGVGASYEDAVARRTAAARDRRVHRAVRGPAVGGDGGPDPLLLPDVLDAVIDVVADLAPRAHDGLAAPGDVLHELHRSPGGVEHARHPVLPLPHRSTVHRPHDRADLVDPRTGLVLRVRDVRHHAAVPSSLVTRQADVGDVRSVSAWANNVLCQGSAFGDPAGAYAAAVGESVERYCGNVLDTLPVTHASYDELRRRGVPALDPADLVLYSDAQYAARGFPFVPLARDLAVHWVPGRSLTTDRELLVPASLVYVNWYSAGYAAAPPTNFCAFAGIAAGPDEDFAVASALEEVVERHATMVWWLNGHPLPAVAPDALGPHVAAVTAGPGRTALLHLDNELGVPVAAAVVHDDDAQLVNVGFSVRPSFADAALKAWTEAFTLQEGSRDLLRRDGLHWQVMADGELNGRAFKPWRADRRYLDDFRPDMRDCDDLMVQQQVYLDPRAGARMAHLLDPPVTRTLADVPSLPDRSAATYRATVEAAGHEVVVVDLTTPDVASTGMRVVRVLVPGTVGNAPAAFPFLGRRRVQDLAVELGWRERPLAEDELVTFPMPHA</sequence>
<proteinExistence type="predicted"/>
<dbReference type="Gene3D" id="3.30.40.250">
    <property type="match status" value="1"/>
</dbReference>
<dbReference type="InterPro" id="IPR027624">
    <property type="entry name" value="TOMM_cyclo_SagD"/>
</dbReference>
<dbReference type="NCBIfam" id="TIGR03604">
    <property type="entry name" value="TOMM_cyclo_SagD"/>
    <property type="match status" value="1"/>
</dbReference>
<dbReference type="Gene3D" id="3.40.50.720">
    <property type="entry name" value="NAD(P)-binding Rossmann-like Domain"/>
    <property type="match status" value="1"/>
</dbReference>
<dbReference type="Pfam" id="PF02624">
    <property type="entry name" value="YcaO"/>
    <property type="match status" value="1"/>
</dbReference>
<feature type="region of interest" description="Disordered" evidence="1">
    <location>
        <begin position="1"/>
        <end position="20"/>
    </location>
</feature>
<dbReference type="PANTHER" id="PTHR37809:SF1">
    <property type="entry name" value="RIBOSOMAL PROTEIN S12 METHYLTHIOTRANSFERASE ACCESSORY FACTOR YCAO"/>
    <property type="match status" value="1"/>
</dbReference>
<dbReference type="Proteomes" id="UP000614741">
    <property type="component" value="Unassembled WGS sequence"/>
</dbReference>
<reference evidence="3 4" key="1">
    <citation type="submission" date="2021-01" db="EMBL/GenBank/DDBJ databases">
        <title>Whole genome shotgun sequence of Cellulomonas phragmiteti NBRC 110785.</title>
        <authorList>
            <person name="Komaki H."/>
            <person name="Tamura T."/>
        </authorList>
    </citation>
    <scope>NUCLEOTIDE SEQUENCE [LARGE SCALE GENOMIC DNA]</scope>
    <source>
        <strain evidence="3 4">NBRC 110785</strain>
    </source>
</reference>
<name>A0ABQ4DQF4_9CELL</name>
<dbReference type="PROSITE" id="PS51664">
    <property type="entry name" value="YCAO"/>
    <property type="match status" value="1"/>
</dbReference>
<feature type="domain" description="YcaO" evidence="2">
    <location>
        <begin position="352"/>
        <end position="749"/>
    </location>
</feature>